<keyword evidence="2" id="KW-0812">Transmembrane</keyword>
<dbReference type="AlphaFoldDB" id="A0A4Z2H294"/>
<keyword evidence="4" id="KW-1185">Reference proteome</keyword>
<accession>A0A4Z2H294</accession>
<organism evidence="3 4">
    <name type="scientific">Liparis tanakae</name>
    <name type="common">Tanaka's snailfish</name>
    <dbReference type="NCBI Taxonomy" id="230148"/>
    <lineage>
        <taxon>Eukaryota</taxon>
        <taxon>Metazoa</taxon>
        <taxon>Chordata</taxon>
        <taxon>Craniata</taxon>
        <taxon>Vertebrata</taxon>
        <taxon>Euteleostomi</taxon>
        <taxon>Actinopterygii</taxon>
        <taxon>Neopterygii</taxon>
        <taxon>Teleostei</taxon>
        <taxon>Neoteleostei</taxon>
        <taxon>Acanthomorphata</taxon>
        <taxon>Eupercaria</taxon>
        <taxon>Perciformes</taxon>
        <taxon>Cottioidei</taxon>
        <taxon>Cottales</taxon>
        <taxon>Liparidae</taxon>
        <taxon>Liparis</taxon>
    </lineage>
</organism>
<feature type="compositionally biased region" description="Polar residues" evidence="1">
    <location>
        <begin position="163"/>
        <end position="190"/>
    </location>
</feature>
<feature type="region of interest" description="Disordered" evidence="1">
    <location>
        <begin position="1"/>
        <end position="21"/>
    </location>
</feature>
<sequence>MEEIKTSVEDEGRKEVDGGLPPPSVLTCSRLKGAAPATMCKSTALQKSHANRFQLSQLTLTQLILVLVNLLLLVSVLIAWRTLEMYESAKCHPTALEIESRLLAETFVQETALIIRSRLNEQHPRGSCHTMRMFSKPSPPVRVPAAAPSFSLRKPFPPEMTAAETTLSLRPPSRSQGRPRTHISGSSLSS</sequence>
<evidence type="ECO:0000256" key="2">
    <source>
        <dbReference type="SAM" id="Phobius"/>
    </source>
</evidence>
<dbReference type="EMBL" id="SRLO01000353">
    <property type="protein sequence ID" value="TNN59580.1"/>
    <property type="molecule type" value="Genomic_DNA"/>
</dbReference>
<proteinExistence type="predicted"/>
<dbReference type="Proteomes" id="UP000314294">
    <property type="component" value="Unassembled WGS sequence"/>
</dbReference>
<keyword evidence="2" id="KW-1133">Transmembrane helix</keyword>
<feature type="region of interest" description="Disordered" evidence="1">
    <location>
        <begin position="147"/>
        <end position="190"/>
    </location>
</feature>
<keyword evidence="2" id="KW-0472">Membrane</keyword>
<evidence type="ECO:0000313" key="3">
    <source>
        <dbReference type="EMBL" id="TNN59580.1"/>
    </source>
</evidence>
<comment type="caution">
    <text evidence="3">The sequence shown here is derived from an EMBL/GenBank/DDBJ whole genome shotgun (WGS) entry which is preliminary data.</text>
</comment>
<reference evidence="3 4" key="1">
    <citation type="submission" date="2019-03" db="EMBL/GenBank/DDBJ databases">
        <title>First draft genome of Liparis tanakae, snailfish: a comprehensive survey of snailfish specific genes.</title>
        <authorList>
            <person name="Kim W."/>
            <person name="Song I."/>
            <person name="Jeong J.-H."/>
            <person name="Kim D."/>
            <person name="Kim S."/>
            <person name="Ryu S."/>
            <person name="Song J.Y."/>
            <person name="Lee S.K."/>
        </authorList>
    </citation>
    <scope>NUCLEOTIDE SEQUENCE [LARGE SCALE GENOMIC DNA]</scope>
    <source>
        <tissue evidence="3">Muscle</tissue>
    </source>
</reference>
<gene>
    <name evidence="3" type="ORF">EYF80_030230</name>
</gene>
<evidence type="ECO:0000256" key="1">
    <source>
        <dbReference type="SAM" id="MobiDB-lite"/>
    </source>
</evidence>
<feature type="transmembrane region" description="Helical" evidence="2">
    <location>
        <begin position="60"/>
        <end position="80"/>
    </location>
</feature>
<protein>
    <submittedName>
        <fullName evidence="3">Uncharacterized protein</fullName>
    </submittedName>
</protein>
<evidence type="ECO:0000313" key="4">
    <source>
        <dbReference type="Proteomes" id="UP000314294"/>
    </source>
</evidence>
<feature type="compositionally biased region" description="Basic and acidic residues" evidence="1">
    <location>
        <begin position="1"/>
        <end position="17"/>
    </location>
</feature>
<name>A0A4Z2H294_9TELE</name>